<evidence type="ECO:0000259" key="1">
    <source>
        <dbReference type="Pfam" id="PF06202"/>
    </source>
</evidence>
<dbReference type="InterPro" id="IPR010401">
    <property type="entry name" value="AGL/Gdb1"/>
</dbReference>
<dbReference type="GO" id="GO:0005980">
    <property type="term" value="P:glycogen catabolic process"/>
    <property type="evidence" value="ECO:0007669"/>
    <property type="project" value="InterPro"/>
</dbReference>
<feature type="domain" description="Glycogen debranching enzyme bacterial and archaeal type N-terminal" evidence="2">
    <location>
        <begin position="17"/>
        <end position="233"/>
    </location>
</feature>
<dbReference type="InterPro" id="IPR032790">
    <property type="entry name" value="GDE_C"/>
</dbReference>
<evidence type="ECO:0000313" key="4">
    <source>
        <dbReference type="Proteomes" id="UP000178606"/>
    </source>
</evidence>
<protein>
    <recommendedName>
        <fullName evidence="5">Glycogen debranching protein</fullName>
    </recommendedName>
</protein>
<dbReference type="PANTHER" id="PTHR10569:SF2">
    <property type="entry name" value="GLYCOGEN DEBRANCHING ENZYME"/>
    <property type="match status" value="1"/>
</dbReference>
<dbReference type="PANTHER" id="PTHR10569">
    <property type="entry name" value="GLYCOGEN DEBRANCHING ENZYME"/>
    <property type="match status" value="1"/>
</dbReference>
<name>A0A1F6C5X6_HANXR</name>
<proteinExistence type="predicted"/>
<dbReference type="Pfam" id="PF12439">
    <property type="entry name" value="GDE_N"/>
    <property type="match status" value="1"/>
</dbReference>
<dbReference type="SUPFAM" id="SSF48208">
    <property type="entry name" value="Six-hairpin glycosidases"/>
    <property type="match status" value="1"/>
</dbReference>
<gene>
    <name evidence="3" type="ORF">A3F84_03640</name>
</gene>
<dbReference type="InterPro" id="IPR006451">
    <property type="entry name" value="Glycogen_debranch_arc"/>
</dbReference>
<dbReference type="GO" id="GO:0004134">
    <property type="term" value="F:4-alpha-glucanotransferase activity"/>
    <property type="evidence" value="ECO:0007669"/>
    <property type="project" value="InterPro"/>
</dbReference>
<dbReference type="InterPro" id="IPR024742">
    <property type="entry name" value="Glycogen_debranch_N"/>
</dbReference>
<evidence type="ECO:0008006" key="5">
    <source>
        <dbReference type="Google" id="ProtNLM"/>
    </source>
</evidence>
<comment type="caution">
    <text evidence="3">The sequence shown here is derived from an EMBL/GenBank/DDBJ whole genome shotgun (WGS) entry which is preliminary data.</text>
</comment>
<dbReference type="EMBL" id="MFKF01000400">
    <property type="protein sequence ID" value="OGG44549.1"/>
    <property type="molecule type" value="Genomic_DNA"/>
</dbReference>
<evidence type="ECO:0000259" key="2">
    <source>
        <dbReference type="Pfam" id="PF12439"/>
    </source>
</evidence>
<dbReference type="InterPro" id="IPR012341">
    <property type="entry name" value="6hp_glycosidase-like_sf"/>
</dbReference>
<evidence type="ECO:0000313" key="3">
    <source>
        <dbReference type="EMBL" id="OGG44549.1"/>
    </source>
</evidence>
<dbReference type="InterPro" id="IPR008928">
    <property type="entry name" value="6-hairpin_glycosidase_sf"/>
</dbReference>
<feature type="domain" description="Glycogen debranching enzyme C-terminal" evidence="1">
    <location>
        <begin position="277"/>
        <end position="642"/>
    </location>
</feature>
<accession>A0A1F6C5X6</accession>
<dbReference type="Proteomes" id="UP000178606">
    <property type="component" value="Unassembled WGS sequence"/>
</dbReference>
<dbReference type="AlphaFoldDB" id="A0A1F6C5X6"/>
<dbReference type="NCBIfam" id="TIGR01561">
    <property type="entry name" value="gde_arch"/>
    <property type="match status" value="1"/>
</dbReference>
<reference evidence="3 4" key="1">
    <citation type="journal article" date="2016" name="Nat. Commun.">
        <title>Thousands of microbial genomes shed light on interconnected biogeochemical processes in an aquifer system.</title>
        <authorList>
            <person name="Anantharaman K."/>
            <person name="Brown C.T."/>
            <person name="Hug L.A."/>
            <person name="Sharon I."/>
            <person name="Castelle C.J."/>
            <person name="Probst A.J."/>
            <person name="Thomas B.C."/>
            <person name="Singh A."/>
            <person name="Wilkins M.J."/>
            <person name="Karaoz U."/>
            <person name="Brodie E.L."/>
            <person name="Williams K.H."/>
            <person name="Hubbard S.S."/>
            <person name="Banfield J.F."/>
        </authorList>
    </citation>
    <scope>NUCLEOTIDE SEQUENCE [LARGE SCALE GENOMIC DNA]</scope>
    <source>
        <strain evidence="4">RIFCSPLOWO2_12_FULL_64_10</strain>
    </source>
</reference>
<sequence>MLFGKDICRDFEAAVSKEWLETNGIGGFASSTIVGANTRRYHGLLTAATGPPLARHLLLSRLEEVLLVGGERHELSCNRYGGVVHPRGYLHQEAFRLDPFPTFYYRAGDVEIEKQVFMAHGENTTVVTYAMTGGSGEATLEVRPLVAFRDYHGTTHENSSIHREVTREGPGVIGLRPYPGLPTLYLGHDAEGVGGAGWWYRDFWYPRETERGLDDREDLFSPCALTFRLRPAEVRVVIASTEVRGPGAWQALREEEVKRRRSLRVGRDDFAEALATAADAFLIRRGDGLRSVIAGYPWFGEWGRDAMIALPGLTLVTGRFEEARSILEAFARHGDRGMIPNRFPDYGETPDYNTADATLWMFHAVDRYLAYTGDGAFVREALWPTLVDVVKWHVQGTRYGICVAGDGLLRAGEPGVQLTWMDAKVGDWVVTPRHGKAVEINALWYNALRVMEGLARRFGDAAREREYSGRAARVLARFEATFWNEAAGCLYDVVDGDRRDAAIRPNQVFAVSLPHAVLTGERARRVVEVVRRDLLTPVGLRSLAPGDAHYCGRFTGDVRARDGAYHQGTVWGWLIGPFISAYVKAQGGSREAREEAQGFLSGLHAHLMDAGLGSLSEVFDGDPPHLPKGCTAQAWSVAEALRAYVEDVLEERPED</sequence>
<dbReference type="Pfam" id="PF06202">
    <property type="entry name" value="GDE_C"/>
    <property type="match status" value="1"/>
</dbReference>
<dbReference type="GO" id="GO:0004135">
    <property type="term" value="F:amylo-alpha-1,6-glucosidase activity"/>
    <property type="evidence" value="ECO:0007669"/>
    <property type="project" value="InterPro"/>
</dbReference>
<dbReference type="Gene3D" id="1.50.10.10">
    <property type="match status" value="1"/>
</dbReference>
<organism evidence="3 4">
    <name type="scientific">Handelsmanbacteria sp. (strain RIFCSPLOWO2_12_FULL_64_10)</name>
    <dbReference type="NCBI Taxonomy" id="1817868"/>
    <lineage>
        <taxon>Bacteria</taxon>
        <taxon>Candidatus Handelsmaniibacteriota</taxon>
    </lineage>
</organism>
<dbReference type="FunFam" id="1.50.10.10:FF:000073">
    <property type="entry name" value="Glycogen debranching enzyme, hypothetical (TreX-like)"/>
    <property type="match status" value="1"/>
</dbReference>